<keyword evidence="6" id="KW-1185">Reference proteome</keyword>
<proteinExistence type="predicted"/>
<dbReference type="InterPro" id="IPR011990">
    <property type="entry name" value="TPR-like_helical_dom_sf"/>
</dbReference>
<evidence type="ECO:0000313" key="5">
    <source>
        <dbReference type="EMBL" id="TWU06068.1"/>
    </source>
</evidence>
<dbReference type="PANTHER" id="PTHR44943:SF8">
    <property type="entry name" value="TPR REPEAT-CONTAINING PROTEIN MJ0263"/>
    <property type="match status" value="1"/>
</dbReference>
<feature type="repeat" description="TPR" evidence="3">
    <location>
        <begin position="94"/>
        <end position="127"/>
    </location>
</feature>
<evidence type="ECO:0000313" key="6">
    <source>
        <dbReference type="Proteomes" id="UP000320176"/>
    </source>
</evidence>
<comment type="caution">
    <text evidence="5">The sequence shown here is derived from an EMBL/GenBank/DDBJ whole genome shotgun (WGS) entry which is preliminary data.</text>
</comment>
<gene>
    <name evidence="5" type="ORF">Pla52n_17880</name>
</gene>
<organism evidence="5 6">
    <name type="scientific">Stieleria varia</name>
    <dbReference type="NCBI Taxonomy" id="2528005"/>
    <lineage>
        <taxon>Bacteria</taxon>
        <taxon>Pseudomonadati</taxon>
        <taxon>Planctomycetota</taxon>
        <taxon>Planctomycetia</taxon>
        <taxon>Pirellulales</taxon>
        <taxon>Pirellulaceae</taxon>
        <taxon>Stieleria</taxon>
    </lineage>
</organism>
<accession>A0A5C6B2C8</accession>
<feature type="region of interest" description="Disordered" evidence="4">
    <location>
        <begin position="201"/>
        <end position="221"/>
    </location>
</feature>
<dbReference type="InterPro" id="IPR019734">
    <property type="entry name" value="TPR_rpt"/>
</dbReference>
<keyword evidence="1" id="KW-0677">Repeat</keyword>
<dbReference type="PROSITE" id="PS50005">
    <property type="entry name" value="TPR"/>
    <property type="match status" value="2"/>
</dbReference>
<name>A0A5C6B2C8_9BACT</name>
<dbReference type="Gene3D" id="1.25.40.10">
    <property type="entry name" value="Tetratricopeptide repeat domain"/>
    <property type="match status" value="1"/>
</dbReference>
<dbReference type="Pfam" id="PF14559">
    <property type="entry name" value="TPR_19"/>
    <property type="match status" value="1"/>
</dbReference>
<evidence type="ECO:0000256" key="4">
    <source>
        <dbReference type="SAM" id="MobiDB-lite"/>
    </source>
</evidence>
<dbReference type="InterPro" id="IPR051685">
    <property type="entry name" value="Ycf3/AcsC/BcsC/TPR_MFPF"/>
</dbReference>
<feature type="repeat" description="TPR" evidence="3">
    <location>
        <begin position="158"/>
        <end position="191"/>
    </location>
</feature>
<protein>
    <submittedName>
        <fullName evidence="5">Photosystem I assembly protein Ycf3</fullName>
    </submittedName>
</protein>
<dbReference type="SMART" id="SM00028">
    <property type="entry name" value="TPR"/>
    <property type="match status" value="4"/>
</dbReference>
<reference evidence="5 6" key="1">
    <citation type="submission" date="2019-02" db="EMBL/GenBank/DDBJ databases">
        <title>Deep-cultivation of Planctomycetes and their phenomic and genomic characterization uncovers novel biology.</title>
        <authorList>
            <person name="Wiegand S."/>
            <person name="Jogler M."/>
            <person name="Boedeker C."/>
            <person name="Pinto D."/>
            <person name="Vollmers J."/>
            <person name="Rivas-Marin E."/>
            <person name="Kohn T."/>
            <person name="Peeters S.H."/>
            <person name="Heuer A."/>
            <person name="Rast P."/>
            <person name="Oberbeckmann S."/>
            <person name="Bunk B."/>
            <person name="Jeske O."/>
            <person name="Meyerdierks A."/>
            <person name="Storesund J.E."/>
            <person name="Kallscheuer N."/>
            <person name="Luecker S."/>
            <person name="Lage O.M."/>
            <person name="Pohl T."/>
            <person name="Merkel B.J."/>
            <person name="Hornburger P."/>
            <person name="Mueller R.-W."/>
            <person name="Bruemmer F."/>
            <person name="Labrenz M."/>
            <person name="Spormann A.M."/>
            <person name="Op Den Camp H."/>
            <person name="Overmann J."/>
            <person name="Amann R."/>
            <person name="Jetten M.S.M."/>
            <person name="Mascher T."/>
            <person name="Medema M.H."/>
            <person name="Devos D.P."/>
            <person name="Kaster A.-K."/>
            <person name="Ovreas L."/>
            <person name="Rohde M."/>
            <person name="Galperin M.Y."/>
            <person name="Jogler C."/>
        </authorList>
    </citation>
    <scope>NUCLEOTIDE SEQUENCE [LARGE SCALE GENOMIC DNA]</scope>
    <source>
        <strain evidence="5 6">Pla52n</strain>
    </source>
</reference>
<dbReference type="Proteomes" id="UP000320176">
    <property type="component" value="Unassembled WGS sequence"/>
</dbReference>
<evidence type="ECO:0000256" key="2">
    <source>
        <dbReference type="ARBA" id="ARBA00022803"/>
    </source>
</evidence>
<keyword evidence="2 3" id="KW-0802">TPR repeat</keyword>
<dbReference type="PANTHER" id="PTHR44943">
    <property type="entry name" value="CELLULOSE SYNTHASE OPERON PROTEIN C"/>
    <property type="match status" value="1"/>
</dbReference>
<dbReference type="EMBL" id="SJPN01000002">
    <property type="protein sequence ID" value="TWU06068.1"/>
    <property type="molecule type" value="Genomic_DNA"/>
</dbReference>
<dbReference type="SUPFAM" id="SSF48452">
    <property type="entry name" value="TPR-like"/>
    <property type="match status" value="1"/>
</dbReference>
<sequence length="221" mass="24040">MGLQMGCVSMTDWSKATVQASAAESTDLRFGMARMIERNGSLSDAKTLYNEILKSNPDHTDCLHRLGVVSIQLEQLDQAIEYLSAAAAHVDASADLLGDLGYAYFLAGDYDTSEKTLREAVAAAPDNERLVNNLAIVVGYQGNEEESLALFRRVGTESESQSNMAFVLSGLGKYDAAKNRFHMALQRDPELKQAAKGLAEFYQPPDGPTRKSQAPVIAMTQ</sequence>
<evidence type="ECO:0000256" key="1">
    <source>
        <dbReference type="ARBA" id="ARBA00022737"/>
    </source>
</evidence>
<evidence type="ECO:0000256" key="3">
    <source>
        <dbReference type="PROSITE-ProRule" id="PRU00339"/>
    </source>
</evidence>
<dbReference type="AlphaFoldDB" id="A0A5C6B2C8"/>